<feature type="domain" description="SLH" evidence="3">
    <location>
        <begin position="76"/>
        <end position="145"/>
    </location>
</feature>
<feature type="region of interest" description="Disordered" evidence="1">
    <location>
        <begin position="194"/>
        <end position="221"/>
    </location>
</feature>
<dbReference type="EMBL" id="CAIJCS010000023">
    <property type="protein sequence ID" value="CAC9934953.1"/>
    <property type="molecule type" value="Genomic_DNA"/>
</dbReference>
<comment type="caution">
    <text evidence="4">The sequence shown here is derived from an EMBL/GenBank/DDBJ whole genome shotgun (WGS) entry which is preliminary data.</text>
</comment>
<dbReference type="PROSITE" id="PS51272">
    <property type="entry name" value="SLH"/>
    <property type="match status" value="2"/>
</dbReference>
<evidence type="ECO:0000256" key="2">
    <source>
        <dbReference type="SAM" id="SignalP"/>
    </source>
</evidence>
<keyword evidence="5" id="KW-1185">Reference proteome</keyword>
<dbReference type="InterPro" id="IPR001119">
    <property type="entry name" value="SLH_dom"/>
</dbReference>
<dbReference type="RefSeq" id="WP_180500611.1">
    <property type="nucleotide sequence ID" value="NZ_CAIJCS010000023.1"/>
</dbReference>
<dbReference type="AlphaFoldDB" id="A0A6V6Y6I9"/>
<dbReference type="Proteomes" id="UP000586454">
    <property type="component" value="Unassembled WGS sequence"/>
</dbReference>
<dbReference type="CDD" id="cd05379">
    <property type="entry name" value="CAP_bacterial"/>
    <property type="match status" value="1"/>
</dbReference>
<proteinExistence type="predicted"/>
<feature type="domain" description="SLH" evidence="3">
    <location>
        <begin position="12"/>
        <end position="75"/>
    </location>
</feature>
<dbReference type="Gene3D" id="3.40.33.10">
    <property type="entry name" value="CAP"/>
    <property type="match status" value="1"/>
</dbReference>
<reference evidence="4 5" key="1">
    <citation type="submission" date="2020-06" db="EMBL/GenBank/DDBJ databases">
        <authorList>
            <person name="Criscuolo A."/>
        </authorList>
    </citation>
    <scope>NUCLEOTIDE SEQUENCE [LARGE SCALE GENOMIC DNA]</scope>
    <source>
        <strain evidence="4">1804121828</strain>
    </source>
</reference>
<accession>A0A6V6Y6I9</accession>
<evidence type="ECO:0000256" key="1">
    <source>
        <dbReference type="SAM" id="MobiDB-lite"/>
    </source>
</evidence>
<dbReference type="SUPFAM" id="SSF55797">
    <property type="entry name" value="PR-1-like"/>
    <property type="match status" value="1"/>
</dbReference>
<organism evidence="4 5">
    <name type="scientific">Aedoeadaptatus nemausensis</name>
    <dbReference type="NCBI Taxonomy" id="2582829"/>
    <lineage>
        <taxon>Bacteria</taxon>
        <taxon>Bacillati</taxon>
        <taxon>Bacillota</taxon>
        <taxon>Tissierellia</taxon>
        <taxon>Tissierellales</taxon>
        <taxon>Peptoniphilaceae</taxon>
        <taxon>Aedoeadaptatus</taxon>
    </lineage>
</organism>
<dbReference type="InterPro" id="IPR051465">
    <property type="entry name" value="Cell_Envelope_Struct_Comp"/>
</dbReference>
<name>A0A6V6Y6I9_9FIRM</name>
<evidence type="ECO:0000259" key="3">
    <source>
        <dbReference type="PROSITE" id="PS51272"/>
    </source>
</evidence>
<evidence type="ECO:0000313" key="5">
    <source>
        <dbReference type="Proteomes" id="UP000586454"/>
    </source>
</evidence>
<feature type="chain" id="PRO_5028047129" evidence="2">
    <location>
        <begin position="26"/>
        <end position="401"/>
    </location>
</feature>
<dbReference type="PANTHER" id="PTHR43308">
    <property type="entry name" value="OUTER MEMBRANE PROTEIN ALPHA-RELATED"/>
    <property type="match status" value="1"/>
</dbReference>
<sequence length="401" mass="44048">MKKWCKVLAVLMLATSLLVPSSAWAAGRNDKINTLKNEGVVTGYPDGSLGLDKPISRAEVSVLLIRMTGNRVNGPGSQVFKDVPASHWASGYVQMASRLKNPQGVPAIAGYPDGSFGPSNSVTNAEMMKMLTVAAKKNLTPADVKSAKWPTSWVNWAGELGIVGPGSDIGGLDPKAPATRGDVFVMIYNAGDSVKSRGTQPTPAQPTPASPARPAKPSVSGGFEFNAFNRGGTFDHEKFNREFLALINADRTKRGLVPLKWGDDLNRGATVRVEELLRNGSIDVNGMEHVRLDGRSWDTAFDYIRPQLRTTIFGENLAEIIHMSNQRIGKKSRLYMTDEQVLAETFYKSWWDSPGHRANMMEPKYRYINLQVRVGNYAQLGKPGKNTVYFVGTTYFRGDYQ</sequence>
<dbReference type="InterPro" id="IPR035940">
    <property type="entry name" value="CAP_sf"/>
</dbReference>
<dbReference type="Pfam" id="PF00188">
    <property type="entry name" value="CAP"/>
    <property type="match status" value="1"/>
</dbReference>
<evidence type="ECO:0000313" key="4">
    <source>
        <dbReference type="EMBL" id="CAC9934953.1"/>
    </source>
</evidence>
<protein>
    <submittedName>
        <fullName evidence="4">SCP-like protein</fullName>
    </submittedName>
</protein>
<keyword evidence="2" id="KW-0732">Signal</keyword>
<dbReference type="Pfam" id="PF00395">
    <property type="entry name" value="SLH"/>
    <property type="match status" value="2"/>
</dbReference>
<feature type="signal peptide" evidence="2">
    <location>
        <begin position="1"/>
        <end position="25"/>
    </location>
</feature>
<gene>
    <name evidence="4" type="ORF">PEPNEM18_01422</name>
</gene>
<dbReference type="InterPro" id="IPR014044">
    <property type="entry name" value="CAP_dom"/>
</dbReference>